<dbReference type="InterPro" id="IPR020846">
    <property type="entry name" value="MFS_dom"/>
</dbReference>
<feature type="transmembrane region" description="Helical" evidence="7">
    <location>
        <begin position="42"/>
        <end position="62"/>
    </location>
</feature>
<keyword evidence="5 7" id="KW-1133">Transmembrane helix</keyword>
<feature type="transmembrane region" description="Helical" evidence="7">
    <location>
        <begin position="259"/>
        <end position="281"/>
    </location>
</feature>
<evidence type="ECO:0000256" key="4">
    <source>
        <dbReference type="ARBA" id="ARBA00022692"/>
    </source>
</evidence>
<evidence type="ECO:0000256" key="6">
    <source>
        <dbReference type="ARBA" id="ARBA00023136"/>
    </source>
</evidence>
<evidence type="ECO:0000313" key="10">
    <source>
        <dbReference type="Proteomes" id="UP001597214"/>
    </source>
</evidence>
<dbReference type="RefSeq" id="WP_377927472.1">
    <property type="nucleotide sequence ID" value="NZ_JBHUEM010000007.1"/>
</dbReference>
<protein>
    <submittedName>
        <fullName evidence="9">MDR family MFS transporter</fullName>
    </submittedName>
</protein>
<comment type="subcellular location">
    <subcellularLocation>
        <location evidence="1">Cell membrane</location>
        <topology evidence="1">Multi-pass membrane protein</topology>
    </subcellularLocation>
</comment>
<keyword evidence="3" id="KW-1003">Cell membrane</keyword>
<feature type="transmembrane region" description="Helical" evidence="7">
    <location>
        <begin position="138"/>
        <end position="161"/>
    </location>
</feature>
<dbReference type="PROSITE" id="PS50850">
    <property type="entry name" value="MFS"/>
    <property type="match status" value="1"/>
</dbReference>
<dbReference type="InterPro" id="IPR036259">
    <property type="entry name" value="MFS_trans_sf"/>
</dbReference>
<dbReference type="InterPro" id="IPR050171">
    <property type="entry name" value="MFS_Transporters"/>
</dbReference>
<name>A0ABW4LMQ2_9BACI</name>
<evidence type="ECO:0000256" key="3">
    <source>
        <dbReference type="ARBA" id="ARBA00022475"/>
    </source>
</evidence>
<dbReference type="CDD" id="cd17329">
    <property type="entry name" value="MFS_MdtH_MDR_like"/>
    <property type="match status" value="1"/>
</dbReference>
<proteinExistence type="predicted"/>
<feature type="transmembrane region" description="Helical" evidence="7">
    <location>
        <begin position="217"/>
        <end position="239"/>
    </location>
</feature>
<evidence type="ECO:0000256" key="1">
    <source>
        <dbReference type="ARBA" id="ARBA00004651"/>
    </source>
</evidence>
<evidence type="ECO:0000313" key="9">
    <source>
        <dbReference type="EMBL" id="MFD1736323.1"/>
    </source>
</evidence>
<feature type="transmembrane region" description="Helical" evidence="7">
    <location>
        <begin position="167"/>
        <end position="186"/>
    </location>
</feature>
<dbReference type="Pfam" id="PF07690">
    <property type="entry name" value="MFS_1"/>
    <property type="match status" value="1"/>
</dbReference>
<dbReference type="PANTHER" id="PTHR23517:SF3">
    <property type="entry name" value="INTEGRAL MEMBRANE TRANSPORT PROTEIN"/>
    <property type="match status" value="1"/>
</dbReference>
<keyword evidence="6 7" id="KW-0472">Membrane</keyword>
<evidence type="ECO:0000256" key="2">
    <source>
        <dbReference type="ARBA" id="ARBA00022448"/>
    </source>
</evidence>
<organism evidence="9 10">
    <name type="scientific">Bacillus salitolerans</name>
    <dbReference type="NCBI Taxonomy" id="1437434"/>
    <lineage>
        <taxon>Bacteria</taxon>
        <taxon>Bacillati</taxon>
        <taxon>Bacillota</taxon>
        <taxon>Bacilli</taxon>
        <taxon>Bacillales</taxon>
        <taxon>Bacillaceae</taxon>
        <taxon>Bacillus</taxon>
    </lineage>
</organism>
<feature type="transmembrane region" description="Helical" evidence="7">
    <location>
        <begin position="99"/>
        <end position="117"/>
    </location>
</feature>
<keyword evidence="4 7" id="KW-0812">Transmembrane</keyword>
<accession>A0ABW4LMQ2</accession>
<sequence>MGWKEYPQNIKVRLITSFFSRAVSSAVMPFMALFFAQEINKVWAGMFLILTVIIGFMVNLIGGYISDRFPRKKVLLLTASGSAFMFFLMTLSLLPASNIIWLFAVAYIGFIITSSLGRPAMHAIIMDSTTPENRKAVYALDYWFINLSMAIGAALGGLLYVNYQKELFMLLTFTSTIIPIAYGIWLRDRFTEFSKKTHDNLFMDLISNYNVAIKDSAFVKVVLGSTFIFAAEFSLNSYIGIRLAETFDSITIGNLGIDGVRMLSMLNIQNMLLVVCLTFFISRLTDRLSKRKAILLGLILYGIGYATITSANTWYILLLFNLIATLGELIYSPIKEAEKANMIPSDKRGSYSAFSNLSFSGAELIARSTIIIGAFLMPMMMSVYIGIIIMIGTFLIYTGFFISSRASNTSRENKVS</sequence>
<reference evidence="10" key="1">
    <citation type="journal article" date="2019" name="Int. J. Syst. Evol. Microbiol.">
        <title>The Global Catalogue of Microorganisms (GCM) 10K type strain sequencing project: providing services to taxonomists for standard genome sequencing and annotation.</title>
        <authorList>
            <consortium name="The Broad Institute Genomics Platform"/>
            <consortium name="The Broad Institute Genome Sequencing Center for Infectious Disease"/>
            <person name="Wu L."/>
            <person name="Ma J."/>
        </authorList>
    </citation>
    <scope>NUCLEOTIDE SEQUENCE [LARGE SCALE GENOMIC DNA]</scope>
    <source>
        <strain evidence="10">CCUG 49339</strain>
    </source>
</reference>
<dbReference type="InterPro" id="IPR011701">
    <property type="entry name" value="MFS"/>
</dbReference>
<gene>
    <name evidence="9" type="ORF">ACFSCX_07065</name>
</gene>
<dbReference type="Proteomes" id="UP001597214">
    <property type="component" value="Unassembled WGS sequence"/>
</dbReference>
<feature type="transmembrane region" description="Helical" evidence="7">
    <location>
        <begin position="12"/>
        <end position="36"/>
    </location>
</feature>
<keyword evidence="10" id="KW-1185">Reference proteome</keyword>
<feature type="domain" description="Major facilitator superfamily (MFS) profile" evidence="8">
    <location>
        <begin position="1"/>
        <end position="410"/>
    </location>
</feature>
<dbReference type="Gene3D" id="1.20.1250.20">
    <property type="entry name" value="MFS general substrate transporter like domains"/>
    <property type="match status" value="2"/>
</dbReference>
<comment type="caution">
    <text evidence="9">The sequence shown here is derived from an EMBL/GenBank/DDBJ whole genome shotgun (WGS) entry which is preliminary data.</text>
</comment>
<keyword evidence="2" id="KW-0813">Transport</keyword>
<feature type="transmembrane region" description="Helical" evidence="7">
    <location>
        <begin position="383"/>
        <end position="402"/>
    </location>
</feature>
<dbReference type="EMBL" id="JBHUEM010000007">
    <property type="protein sequence ID" value="MFD1736323.1"/>
    <property type="molecule type" value="Genomic_DNA"/>
</dbReference>
<evidence type="ECO:0000256" key="7">
    <source>
        <dbReference type="SAM" id="Phobius"/>
    </source>
</evidence>
<evidence type="ECO:0000256" key="5">
    <source>
        <dbReference type="ARBA" id="ARBA00022989"/>
    </source>
</evidence>
<feature type="transmembrane region" description="Helical" evidence="7">
    <location>
        <begin position="74"/>
        <end position="93"/>
    </location>
</feature>
<dbReference type="SUPFAM" id="SSF103473">
    <property type="entry name" value="MFS general substrate transporter"/>
    <property type="match status" value="1"/>
</dbReference>
<evidence type="ECO:0000259" key="8">
    <source>
        <dbReference type="PROSITE" id="PS50850"/>
    </source>
</evidence>
<feature type="transmembrane region" description="Helical" evidence="7">
    <location>
        <begin position="293"/>
        <end position="308"/>
    </location>
</feature>
<dbReference type="PANTHER" id="PTHR23517">
    <property type="entry name" value="RESISTANCE PROTEIN MDTM, PUTATIVE-RELATED-RELATED"/>
    <property type="match status" value="1"/>
</dbReference>